<keyword evidence="1" id="KW-0812">Transmembrane</keyword>
<keyword evidence="1" id="KW-0472">Membrane</keyword>
<keyword evidence="1" id="KW-1133">Transmembrane helix</keyword>
<protein>
    <submittedName>
        <fullName evidence="2">Uncharacterized protein</fullName>
    </submittedName>
</protein>
<evidence type="ECO:0000313" key="2">
    <source>
        <dbReference type="EMBL" id="QDX29477.1"/>
    </source>
</evidence>
<sequence>MFAEKVKRINLCSFNYNKIYMILYVITVLALKHIAFALKRIGKLYSKKQHFVIVRNNHIAGTGLAPVSDGFIHKELRRQPPIK</sequence>
<dbReference type="KEGG" id="dic:Dpoa569_0001242"/>
<accession>A0A5B8I906</accession>
<dbReference type="EMBL" id="CP042220">
    <property type="protein sequence ID" value="QDX29477.1"/>
    <property type="molecule type" value="Genomic_DNA"/>
</dbReference>
<keyword evidence="3" id="KW-1185">Reference proteome</keyword>
<dbReference type="AlphaFoldDB" id="A0A5B8I906"/>
<dbReference type="Proteomes" id="UP000320591">
    <property type="component" value="Chromosome"/>
</dbReference>
<evidence type="ECO:0000313" key="3">
    <source>
        <dbReference type="Proteomes" id="UP000320591"/>
    </source>
</evidence>
<proteinExistence type="predicted"/>
<evidence type="ECO:0000256" key="1">
    <source>
        <dbReference type="SAM" id="Phobius"/>
    </source>
</evidence>
<name>A0A5B8I906_9GAMM</name>
<organism evidence="2 3">
    <name type="scientific">Dickeya poaceiphila</name>
    <dbReference type="NCBI Taxonomy" id="568768"/>
    <lineage>
        <taxon>Bacteria</taxon>
        <taxon>Pseudomonadati</taxon>
        <taxon>Pseudomonadota</taxon>
        <taxon>Gammaproteobacteria</taxon>
        <taxon>Enterobacterales</taxon>
        <taxon>Pectobacteriaceae</taxon>
        <taxon>Dickeya</taxon>
    </lineage>
</organism>
<gene>
    <name evidence="2" type="ORF">Dpoa569_0001242</name>
</gene>
<feature type="transmembrane region" description="Helical" evidence="1">
    <location>
        <begin position="20"/>
        <end position="38"/>
    </location>
</feature>
<dbReference type="OrthoDB" id="6637336at2"/>
<reference evidence="2 3" key="1">
    <citation type="journal article" date="2019" name="Environ. Microbiol.">
        <title>The phytopathogenic nature of Dickeya aquatica 174/2 and the dynamic early evolution of Dickeya pathogenicity.</title>
        <authorList>
            <person name="Duprey A."/>
            <person name="Taib N."/>
            <person name="Leonard S."/>
            <person name="Garin T."/>
            <person name="Flandrois J.P."/>
            <person name="Nasser W."/>
            <person name="Brochier-Armanet C."/>
            <person name="Reverchon S."/>
        </authorList>
    </citation>
    <scope>NUCLEOTIDE SEQUENCE [LARGE SCALE GENOMIC DNA]</scope>
    <source>
        <strain evidence="2 3">NCPPB 569</strain>
    </source>
</reference>